<organism evidence="4 5">
    <name type="scientific">Oceanibacterium hippocampi</name>
    <dbReference type="NCBI Taxonomy" id="745714"/>
    <lineage>
        <taxon>Bacteria</taxon>
        <taxon>Pseudomonadati</taxon>
        <taxon>Pseudomonadota</taxon>
        <taxon>Alphaproteobacteria</taxon>
        <taxon>Sneathiellales</taxon>
        <taxon>Sneathiellaceae</taxon>
        <taxon>Oceanibacterium</taxon>
    </lineage>
</organism>
<dbReference type="Pfam" id="PF00685">
    <property type="entry name" value="Sulfotransfer_1"/>
    <property type="match status" value="1"/>
</dbReference>
<dbReference type="OrthoDB" id="9804504at2"/>
<dbReference type="EMBL" id="FWFR01000001">
    <property type="protein sequence ID" value="SLN20318.1"/>
    <property type="molecule type" value="Genomic_DNA"/>
</dbReference>
<evidence type="ECO:0000313" key="5">
    <source>
        <dbReference type="Proteomes" id="UP000193200"/>
    </source>
</evidence>
<dbReference type="Gene3D" id="3.40.50.300">
    <property type="entry name" value="P-loop containing nucleotide triphosphate hydrolases"/>
    <property type="match status" value="1"/>
</dbReference>
<gene>
    <name evidence="4" type="ORF">OCH7691_00492</name>
</gene>
<dbReference type="GO" id="GO:0008146">
    <property type="term" value="F:sulfotransferase activity"/>
    <property type="evidence" value="ECO:0007669"/>
    <property type="project" value="InterPro"/>
</dbReference>
<name>A0A1Y5RLK5_9PROT</name>
<dbReference type="RefSeq" id="WP_085881828.1">
    <property type="nucleotide sequence ID" value="NZ_FWFR01000001.1"/>
</dbReference>
<dbReference type="SUPFAM" id="SSF52540">
    <property type="entry name" value="P-loop containing nucleoside triphosphate hydrolases"/>
    <property type="match status" value="1"/>
</dbReference>
<dbReference type="AlphaFoldDB" id="A0A1Y5RLK5"/>
<proteinExistence type="inferred from homology"/>
<comment type="similarity">
    <text evidence="1">Belongs to the sulfotransferase 1 family.</text>
</comment>
<protein>
    <submittedName>
        <fullName evidence="4">Sulfotransferase domain protein</fullName>
    </submittedName>
</protein>
<keyword evidence="2 4" id="KW-0808">Transferase</keyword>
<evidence type="ECO:0000259" key="3">
    <source>
        <dbReference type="Pfam" id="PF00685"/>
    </source>
</evidence>
<sequence>MGGIVWLASYPKSGNTWLRAFLHNLLRNPAQPVNINELDQFAFGDSQKRWYEKIAPKPLDDMAPEALAALTPVVHRAMAEATPDSVFVKTHNMIGLNWDVPLITMEYTAGAIYVIRNPLDVCISAAHHFGIDMDGAVELLNSPTGGSAPDAVNLPQIFGSWSGHARSWLNLKANLHVVRYEDMTDKPKATFGKAARFLGLNPTPERLRKAINAASFKVLAGQEARHGFKEKSESAERFFRSGRAGEWRRVLTPDQVRALVEAHEDLMARFGYLDAARRWLDKS</sequence>
<dbReference type="Proteomes" id="UP000193200">
    <property type="component" value="Unassembled WGS sequence"/>
</dbReference>
<keyword evidence="5" id="KW-1185">Reference proteome</keyword>
<evidence type="ECO:0000313" key="4">
    <source>
        <dbReference type="EMBL" id="SLN20318.1"/>
    </source>
</evidence>
<dbReference type="InterPro" id="IPR000863">
    <property type="entry name" value="Sulfotransferase_dom"/>
</dbReference>
<evidence type="ECO:0000256" key="1">
    <source>
        <dbReference type="ARBA" id="ARBA00005771"/>
    </source>
</evidence>
<dbReference type="PANTHER" id="PTHR11783">
    <property type="entry name" value="SULFOTRANSFERASE SULT"/>
    <property type="match status" value="1"/>
</dbReference>
<feature type="domain" description="Sulfotransferase" evidence="3">
    <location>
        <begin position="5"/>
        <end position="271"/>
    </location>
</feature>
<evidence type="ECO:0000256" key="2">
    <source>
        <dbReference type="ARBA" id="ARBA00022679"/>
    </source>
</evidence>
<reference evidence="4 5" key="1">
    <citation type="submission" date="2017-03" db="EMBL/GenBank/DDBJ databases">
        <authorList>
            <person name="Afonso C.L."/>
            <person name="Miller P.J."/>
            <person name="Scott M.A."/>
            <person name="Spackman E."/>
            <person name="Goraichik I."/>
            <person name="Dimitrov K.M."/>
            <person name="Suarez D.L."/>
            <person name="Swayne D.E."/>
        </authorList>
    </citation>
    <scope>NUCLEOTIDE SEQUENCE [LARGE SCALE GENOMIC DNA]</scope>
    <source>
        <strain evidence="4 5">CECT 7691</strain>
    </source>
</reference>
<dbReference type="InterPro" id="IPR027417">
    <property type="entry name" value="P-loop_NTPase"/>
</dbReference>
<accession>A0A1Y5RLK5</accession>
<dbReference type="InParanoid" id="A0A1Y5RLK5"/>